<feature type="transmembrane region" description="Helical" evidence="1">
    <location>
        <begin position="139"/>
        <end position="158"/>
    </location>
</feature>
<gene>
    <name evidence="2" type="ORF">ACFOY7_11715</name>
</gene>
<dbReference type="Proteomes" id="UP001595882">
    <property type="component" value="Unassembled WGS sequence"/>
</dbReference>
<dbReference type="RefSeq" id="WP_390252275.1">
    <property type="nucleotide sequence ID" value="NZ_JBHSDT010000008.1"/>
</dbReference>
<dbReference type="EMBL" id="JBHSDT010000008">
    <property type="protein sequence ID" value="MFC4403737.1"/>
    <property type="molecule type" value="Genomic_DNA"/>
</dbReference>
<accession>A0ABV8WV53</accession>
<feature type="transmembrane region" description="Helical" evidence="1">
    <location>
        <begin position="170"/>
        <end position="188"/>
    </location>
</feature>
<feature type="transmembrane region" description="Helical" evidence="1">
    <location>
        <begin position="86"/>
        <end position="110"/>
    </location>
</feature>
<comment type="caution">
    <text evidence="2">The sequence shown here is derived from an EMBL/GenBank/DDBJ whole genome shotgun (WGS) entry which is preliminary data.</text>
</comment>
<organism evidence="2 3">
    <name type="scientific">Gracilibacillus xinjiangensis</name>
    <dbReference type="NCBI Taxonomy" id="1193282"/>
    <lineage>
        <taxon>Bacteria</taxon>
        <taxon>Bacillati</taxon>
        <taxon>Bacillota</taxon>
        <taxon>Bacilli</taxon>
        <taxon>Bacillales</taxon>
        <taxon>Bacillaceae</taxon>
        <taxon>Gracilibacillus</taxon>
    </lineage>
</organism>
<evidence type="ECO:0000313" key="3">
    <source>
        <dbReference type="Proteomes" id="UP001595882"/>
    </source>
</evidence>
<feature type="transmembrane region" description="Helical" evidence="1">
    <location>
        <begin position="49"/>
        <end position="74"/>
    </location>
</feature>
<keyword evidence="3" id="KW-1185">Reference proteome</keyword>
<keyword evidence="1" id="KW-0472">Membrane</keyword>
<keyword evidence="1" id="KW-0812">Transmembrane</keyword>
<evidence type="ECO:0000256" key="1">
    <source>
        <dbReference type="SAM" id="Phobius"/>
    </source>
</evidence>
<feature type="transmembrane region" description="Helical" evidence="1">
    <location>
        <begin position="7"/>
        <end position="29"/>
    </location>
</feature>
<reference evidence="3" key="1">
    <citation type="journal article" date="2019" name="Int. J. Syst. Evol. Microbiol.">
        <title>The Global Catalogue of Microorganisms (GCM) 10K type strain sequencing project: providing services to taxonomists for standard genome sequencing and annotation.</title>
        <authorList>
            <consortium name="The Broad Institute Genomics Platform"/>
            <consortium name="The Broad Institute Genome Sequencing Center for Infectious Disease"/>
            <person name="Wu L."/>
            <person name="Ma J."/>
        </authorList>
    </citation>
    <scope>NUCLEOTIDE SEQUENCE [LARGE SCALE GENOMIC DNA]</scope>
    <source>
        <strain evidence="3">CCUG 37865</strain>
    </source>
</reference>
<sequence>MINHKRTAAFVGLLYIIGTISGILSVMFTGSILESTDLFMTVSTNESHIILGVVFILIMGISLAFVPIIIYPIVKKTNQALALGYVVFRGALENFTYLAYAISLLVLVVFSKEFVRSVSLDNTIFQVMENIIVDSGEQIQAISTVVFSVGALMLYYLLYQSRLIPKWLSGWGFIAGIIYLATGVFGLFGPTFTILMMPLALQEMVMAVWLIIMGFSPAK</sequence>
<dbReference type="InterPro" id="IPR025495">
    <property type="entry name" value="DUF4386"/>
</dbReference>
<feature type="transmembrane region" description="Helical" evidence="1">
    <location>
        <begin position="194"/>
        <end position="215"/>
    </location>
</feature>
<keyword evidence="1" id="KW-1133">Transmembrane helix</keyword>
<name>A0ABV8WV53_9BACI</name>
<protein>
    <submittedName>
        <fullName evidence="2">DUF4386 domain-containing protein</fullName>
    </submittedName>
</protein>
<dbReference type="Pfam" id="PF14329">
    <property type="entry name" value="DUF4386"/>
    <property type="match status" value="1"/>
</dbReference>
<proteinExistence type="predicted"/>
<evidence type="ECO:0000313" key="2">
    <source>
        <dbReference type="EMBL" id="MFC4403737.1"/>
    </source>
</evidence>